<dbReference type="Gene3D" id="3.30.2000.20">
    <property type="match status" value="1"/>
</dbReference>
<organism evidence="1">
    <name type="scientific">Pseudomonas marincola</name>
    <dbReference type="NCBI Taxonomy" id="437900"/>
    <lineage>
        <taxon>Bacteria</taxon>
        <taxon>Pseudomonadati</taxon>
        <taxon>Pseudomonadota</taxon>
        <taxon>Gammaproteobacteria</taxon>
        <taxon>Pseudomonadales</taxon>
        <taxon>Pseudomonadaceae</taxon>
        <taxon>Pseudomonas</taxon>
    </lineage>
</organism>
<evidence type="ECO:0008006" key="2">
    <source>
        <dbReference type="Google" id="ProtNLM"/>
    </source>
</evidence>
<dbReference type="RefSeq" id="WP_150548802.1">
    <property type="nucleotide sequence ID" value="NZ_LR215729.2"/>
</dbReference>
<accession>A0A653E694</accession>
<dbReference type="Pfam" id="PF13554">
    <property type="entry name" value="Phage_tail_terminator_5"/>
    <property type="match status" value="1"/>
</dbReference>
<dbReference type="InterPro" id="IPR025395">
    <property type="entry name" value="Phage_tail_terminator-like"/>
</dbReference>
<reference evidence="1" key="1">
    <citation type="submission" date="2019-02" db="EMBL/GenBank/DDBJ databases">
        <authorList>
            <consortium name="Genoscope - CEA"/>
            <person name="William W."/>
        </authorList>
    </citation>
    <scope>NUCLEOTIDE SEQUENCE [LARGE SCALE GENOMIC DNA]</scope>
    <source>
        <strain evidence="1">YSy11</strain>
    </source>
</reference>
<proteinExistence type="predicted"/>
<name>A0A653E694_9PSED</name>
<evidence type="ECO:0000313" key="1">
    <source>
        <dbReference type="EMBL" id="VEV98240.1"/>
    </source>
</evidence>
<dbReference type="AlphaFoldDB" id="A0A653E694"/>
<dbReference type="EMBL" id="LR215729">
    <property type="protein sequence ID" value="VEV98240.1"/>
    <property type="molecule type" value="Genomic_DNA"/>
</dbReference>
<sequence length="139" mass="14955">MSEVNINAALVTGLAAAALGIPTGNEGKDFTPPAVTLPWAAWFNIPASTDVASLGVGGNDETIGIFQVNLNYPMNDGTGRILAAVQKLRDYFVAGRRLTYSGQCVHIDRVTRNNIRPVDGWQQTNVSIYYSATTTRPEV</sequence>
<protein>
    <recommendedName>
        <fullName evidence="2">Tail terminator</fullName>
    </recommendedName>
</protein>
<gene>
    <name evidence="1" type="ORF">PMYSY11_3196</name>
</gene>